<feature type="transmembrane region" description="Helical" evidence="1">
    <location>
        <begin position="20"/>
        <end position="44"/>
    </location>
</feature>
<keyword evidence="1" id="KW-1133">Transmembrane helix</keyword>
<evidence type="ECO:0000313" key="3">
    <source>
        <dbReference type="Proteomes" id="UP000318478"/>
    </source>
</evidence>
<dbReference type="OrthoDB" id="260491at2"/>
<protein>
    <recommendedName>
        <fullName evidence="4">DUF502 domain-containing protein</fullName>
    </recommendedName>
</protein>
<keyword evidence="1" id="KW-0812">Transmembrane</keyword>
<organism evidence="2 3">
    <name type="scientific">Posidoniimonas polymericola</name>
    <dbReference type="NCBI Taxonomy" id="2528002"/>
    <lineage>
        <taxon>Bacteria</taxon>
        <taxon>Pseudomonadati</taxon>
        <taxon>Planctomycetota</taxon>
        <taxon>Planctomycetia</taxon>
        <taxon>Pirellulales</taxon>
        <taxon>Lacipirellulaceae</taxon>
        <taxon>Posidoniimonas</taxon>
    </lineage>
</organism>
<evidence type="ECO:0000313" key="2">
    <source>
        <dbReference type="EMBL" id="TWT66821.1"/>
    </source>
</evidence>
<proteinExistence type="predicted"/>
<sequence>MIDHVTRKIGFLKTTAIGGLVFLLPLIVIGFFVGQLVPIVLAVAKFLNETLGFQSATGYLILLALSVLVIVLICFAAGIVARWTIGKRVGGFVERNLTMIFPRYSIYKDQLAGGLDAASLRGRMKPALVDIHGIKRPVLEIERSLSGVVTIYLPGAPDPWSGTIGFVEPDQVTPIETDLGEFLASFERLGRGAAAAARLAR</sequence>
<dbReference type="EMBL" id="SJPO01000014">
    <property type="protein sequence ID" value="TWT66821.1"/>
    <property type="molecule type" value="Genomic_DNA"/>
</dbReference>
<reference evidence="2 3" key="1">
    <citation type="submission" date="2019-02" db="EMBL/GenBank/DDBJ databases">
        <title>Deep-cultivation of Planctomycetes and their phenomic and genomic characterization uncovers novel biology.</title>
        <authorList>
            <person name="Wiegand S."/>
            <person name="Jogler M."/>
            <person name="Boedeker C."/>
            <person name="Pinto D."/>
            <person name="Vollmers J."/>
            <person name="Rivas-Marin E."/>
            <person name="Kohn T."/>
            <person name="Peeters S.H."/>
            <person name="Heuer A."/>
            <person name="Rast P."/>
            <person name="Oberbeckmann S."/>
            <person name="Bunk B."/>
            <person name="Jeske O."/>
            <person name="Meyerdierks A."/>
            <person name="Storesund J.E."/>
            <person name="Kallscheuer N."/>
            <person name="Luecker S."/>
            <person name="Lage O.M."/>
            <person name="Pohl T."/>
            <person name="Merkel B.J."/>
            <person name="Hornburger P."/>
            <person name="Mueller R.-W."/>
            <person name="Bruemmer F."/>
            <person name="Labrenz M."/>
            <person name="Spormann A.M."/>
            <person name="Op Den Camp H."/>
            <person name="Overmann J."/>
            <person name="Amann R."/>
            <person name="Jetten M.S.M."/>
            <person name="Mascher T."/>
            <person name="Medema M.H."/>
            <person name="Devos D.P."/>
            <person name="Kaster A.-K."/>
            <person name="Ovreas L."/>
            <person name="Rohde M."/>
            <person name="Galperin M.Y."/>
            <person name="Jogler C."/>
        </authorList>
    </citation>
    <scope>NUCLEOTIDE SEQUENCE [LARGE SCALE GENOMIC DNA]</scope>
    <source>
        <strain evidence="2 3">Pla123a</strain>
    </source>
</reference>
<feature type="transmembrane region" description="Helical" evidence="1">
    <location>
        <begin position="56"/>
        <end position="81"/>
    </location>
</feature>
<keyword evidence="1" id="KW-0472">Membrane</keyword>
<gene>
    <name evidence="2" type="ORF">Pla123a_45190</name>
</gene>
<comment type="caution">
    <text evidence="2">The sequence shown here is derived from an EMBL/GenBank/DDBJ whole genome shotgun (WGS) entry which is preliminary data.</text>
</comment>
<accession>A0A5C5XWB0</accession>
<name>A0A5C5XWB0_9BACT</name>
<dbReference type="Proteomes" id="UP000318478">
    <property type="component" value="Unassembled WGS sequence"/>
</dbReference>
<evidence type="ECO:0008006" key="4">
    <source>
        <dbReference type="Google" id="ProtNLM"/>
    </source>
</evidence>
<dbReference type="AlphaFoldDB" id="A0A5C5XWB0"/>
<keyword evidence="3" id="KW-1185">Reference proteome</keyword>
<dbReference type="RefSeq" id="WP_146591182.1">
    <property type="nucleotide sequence ID" value="NZ_SJPO01000014.1"/>
</dbReference>
<evidence type="ECO:0000256" key="1">
    <source>
        <dbReference type="SAM" id="Phobius"/>
    </source>
</evidence>